<evidence type="ECO:0000256" key="3">
    <source>
        <dbReference type="SAM" id="MobiDB-lite"/>
    </source>
</evidence>
<dbReference type="AlphaFoldDB" id="A0A9Q0NBL5"/>
<dbReference type="InterPro" id="IPR005173">
    <property type="entry name" value="DMA"/>
</dbReference>
<organism evidence="5 6">
    <name type="scientific">Pseudolycoriella hygida</name>
    <dbReference type="NCBI Taxonomy" id="35572"/>
    <lineage>
        <taxon>Eukaryota</taxon>
        <taxon>Metazoa</taxon>
        <taxon>Ecdysozoa</taxon>
        <taxon>Arthropoda</taxon>
        <taxon>Hexapoda</taxon>
        <taxon>Insecta</taxon>
        <taxon>Pterygota</taxon>
        <taxon>Neoptera</taxon>
        <taxon>Endopterygota</taxon>
        <taxon>Diptera</taxon>
        <taxon>Nematocera</taxon>
        <taxon>Sciaroidea</taxon>
        <taxon>Sciaridae</taxon>
        <taxon>Pseudolycoriella</taxon>
    </lineage>
</organism>
<dbReference type="PANTHER" id="PTHR46954:SF1">
    <property type="entry name" value="C2H2-TYPE DOMAIN-CONTAINING PROTEIN"/>
    <property type="match status" value="1"/>
</dbReference>
<evidence type="ECO:0000256" key="1">
    <source>
        <dbReference type="ARBA" id="ARBA00006834"/>
    </source>
</evidence>
<sequence length="1251" mass="140616">MYRQRKLRLKKKLLLEKAVDENPTLNKSLKVRSVMGRPRMEEEQPYLLNAIIELALQGSAAHERRQDETIRTVKTLDELVQKLHEDYSIDLSRSSTYLRLLPKRFNSIQGKRHVNTAPVRLIKASNDMHKQHADSKFAKTTIDHLNELASVLGPDDVIYLSQDDKAKVPIGLPAASKQGPLLMHMQYRVKLPDHNFVVAGGHKLTTSVYAFCGVKPDGGGDPSAITFSGPTFIAIRSAKHTSSTALSHARDIQKIYSTTDFDKLTKTKSLTYKPVLINIVDGGPDENPRYEKVAKMNVHHFLKYDLDALFVACNAPGRSAFNRVERRMATLSKSIVGIILPYDHYGTHLDNQGRTFDVEKEKKNFSYAVWSETVIDGHITYAVYVDPDNSNLNESSILAKDAGWYDKHVFLSHYMLQILKCADENCCKRRRSSLFNFLPSNGLPAPIPIKQTTDELRLSTVALKRQQAVEDAIALRLASNETGASLEVLPPGKIFGMNVTEPCVSPSKSPSEPEKSKPTTPQPVVSESAIDMLAQLFPHRKRSVLELVLRRCDLDLLRAIEQCGPTPSAFRPPTTKSQPINIHSQSTQSLQTQSHFGPVFAYPKWLLPMSIPVTMGHLPNLAPRYIIGNEIKCLKQIATKRQVKIDKFWIDASKQNRLENNNKTTEADIVIAPSSNDEGNCHNQSDSVSQCDSVSQSGSNDKENNKYCKPVQEKLKTELSVLSSDVSALKKRHNLDLLDDKGINDLKSKKERLEVCQKEIRKREDEMYRQRKLRLKKKLLLEKAVDENPTLNKSLKVRSVMGRPRMEEEQPYLLNAIIELALQGSAAHERRQDETIRTVKTLDELVQKLHEDYSIDLSRSSTYLRLLPKRFNSIQGKRHVNTAPVRLIKASNDMHKQHADSKFAKTTIDHLNELASVLGPDDVIYLSQDDKAKVPIGLPAASKQGPLLMHMQYRVKLPDHNFVVAGGHKLTTSVYAFCGVKPDGGGDPSAITFSGPTFIAIRSAKHTSSTALSHARDIQKIYSTTDFDKLTKTKSLTYKPVLINIVDGGPDENPRYEKVAKMNVHHFLKYDLDALFVACNAPGRSAFNRVERRMATLSKSIVGIILPYDHYGTHLDNQGRTFDVEKEKKNFSYAVWSETVIDGHITYAVYVDPDNSNLNESSILAKDAGWYDKHVFLSHYMLQILKCADENCCKRRRSSLFNFLPSNGLPAPIPIKQTTDGLRLSTVRDIQSYASLFVTLSLSDEAKQSMA</sequence>
<feature type="region of interest" description="Disordered" evidence="3">
    <location>
        <begin position="673"/>
        <end position="706"/>
    </location>
</feature>
<evidence type="ECO:0000259" key="4">
    <source>
        <dbReference type="Pfam" id="PF03474"/>
    </source>
</evidence>
<accession>A0A9Q0NBL5</accession>
<evidence type="ECO:0000256" key="2">
    <source>
        <dbReference type="SAM" id="Coils"/>
    </source>
</evidence>
<feature type="compositionally biased region" description="Low complexity" evidence="3">
    <location>
        <begin position="684"/>
        <end position="699"/>
    </location>
</feature>
<dbReference type="Pfam" id="PF03474">
    <property type="entry name" value="DMA"/>
    <property type="match status" value="1"/>
</dbReference>
<feature type="compositionally biased region" description="Polar residues" evidence="3">
    <location>
        <begin position="673"/>
        <end position="683"/>
    </location>
</feature>
<gene>
    <name evidence="5" type="ORF">Bhyg_01869</name>
</gene>
<keyword evidence="6" id="KW-1185">Reference proteome</keyword>
<protein>
    <recommendedName>
        <fullName evidence="4">DMA domain-containing protein</fullName>
    </recommendedName>
</protein>
<evidence type="ECO:0000313" key="6">
    <source>
        <dbReference type="Proteomes" id="UP001151699"/>
    </source>
</evidence>
<dbReference type="InterPro" id="IPR009060">
    <property type="entry name" value="UBA-like_sf"/>
</dbReference>
<dbReference type="OrthoDB" id="7788869at2759"/>
<feature type="region of interest" description="Disordered" evidence="3">
    <location>
        <begin position="500"/>
        <end position="524"/>
    </location>
</feature>
<feature type="domain" description="DMA" evidence="4">
    <location>
        <begin position="528"/>
        <end position="562"/>
    </location>
</feature>
<dbReference type="CDD" id="cd14370">
    <property type="entry name" value="CUE_DMA"/>
    <property type="match status" value="1"/>
</dbReference>
<keyword evidence="2" id="KW-0175">Coiled coil</keyword>
<reference evidence="5" key="1">
    <citation type="submission" date="2022-07" db="EMBL/GenBank/DDBJ databases">
        <authorList>
            <person name="Trinca V."/>
            <person name="Uliana J.V.C."/>
            <person name="Torres T.T."/>
            <person name="Ward R.J."/>
            <person name="Monesi N."/>
        </authorList>
    </citation>
    <scope>NUCLEOTIDE SEQUENCE</scope>
    <source>
        <strain evidence="5">HSMRA1968</strain>
        <tissue evidence="5">Whole embryos</tissue>
    </source>
</reference>
<feature type="non-terminal residue" evidence="5">
    <location>
        <position position="1251"/>
    </location>
</feature>
<evidence type="ECO:0000313" key="5">
    <source>
        <dbReference type="EMBL" id="KAJ6646656.1"/>
    </source>
</evidence>
<name>A0A9Q0NBL5_9DIPT</name>
<comment type="caution">
    <text evidence="5">The sequence shown here is derived from an EMBL/GenBank/DDBJ whole genome shotgun (WGS) entry which is preliminary data.</text>
</comment>
<dbReference type="PANTHER" id="PTHR46954">
    <property type="entry name" value="C2H2-TYPE DOMAIN-CONTAINING PROTEIN"/>
    <property type="match status" value="1"/>
</dbReference>
<dbReference type="Proteomes" id="UP001151699">
    <property type="component" value="Chromosome A"/>
</dbReference>
<feature type="coiled-coil region" evidence="2">
    <location>
        <begin position="712"/>
        <end position="766"/>
    </location>
</feature>
<comment type="similarity">
    <text evidence="1">Belongs to the DMRT family.</text>
</comment>
<proteinExistence type="inferred from homology"/>
<dbReference type="EMBL" id="WJQU01000001">
    <property type="protein sequence ID" value="KAJ6646656.1"/>
    <property type="molecule type" value="Genomic_DNA"/>
</dbReference>
<dbReference type="SUPFAM" id="SSF46934">
    <property type="entry name" value="UBA-like"/>
    <property type="match status" value="1"/>
</dbReference>